<organism evidence="1 2">
    <name type="scientific">Coniosporium apollinis</name>
    <dbReference type="NCBI Taxonomy" id="61459"/>
    <lineage>
        <taxon>Eukaryota</taxon>
        <taxon>Fungi</taxon>
        <taxon>Dikarya</taxon>
        <taxon>Ascomycota</taxon>
        <taxon>Pezizomycotina</taxon>
        <taxon>Dothideomycetes</taxon>
        <taxon>Dothideomycetes incertae sedis</taxon>
        <taxon>Coniosporium</taxon>
    </lineage>
</organism>
<comment type="caution">
    <text evidence="1">The sequence shown here is derived from an EMBL/GenBank/DDBJ whole genome shotgun (WGS) entry which is preliminary data.</text>
</comment>
<sequence length="304" mass="34107">MAKHQSATVYLDLRGTQVKESSARDLMKKMNNALQASKATKDCICTAVNVRREGYAGFIFRLEQQAQTVQKEQPWTKVAEDDFDQAQPRALEKFKVEATNVNKHLVGNPGKGEKVTPGIVQKIAKGNNIAIQSLRMLSHPSDSDRIQLVVICPDLAAKEDLLDRGMVSIHGEAAWIMEFHESKPTRQCFRCWSFNHNAADCSSPKAPETQNALLNDEDIKRFSLLLIQESACFRTAEDQVISPPATHPYWNQLLLKRTREGGRYPVRSLIYAGQGVRATQIDIPSPDITAIEFETQARKLLVFS</sequence>
<accession>A0ABQ9NG69</accession>
<evidence type="ECO:0000313" key="2">
    <source>
        <dbReference type="Proteomes" id="UP001172684"/>
    </source>
</evidence>
<dbReference type="Proteomes" id="UP001172684">
    <property type="component" value="Unassembled WGS sequence"/>
</dbReference>
<proteinExistence type="predicted"/>
<name>A0ABQ9NG69_9PEZI</name>
<protein>
    <submittedName>
        <fullName evidence="1">Uncharacterized protein</fullName>
    </submittedName>
</protein>
<evidence type="ECO:0000313" key="1">
    <source>
        <dbReference type="EMBL" id="KAJ9655511.1"/>
    </source>
</evidence>
<keyword evidence="2" id="KW-1185">Reference proteome</keyword>
<feature type="non-terminal residue" evidence="1">
    <location>
        <position position="304"/>
    </location>
</feature>
<dbReference type="EMBL" id="JAPDRL010000165">
    <property type="protein sequence ID" value="KAJ9655511.1"/>
    <property type="molecule type" value="Genomic_DNA"/>
</dbReference>
<reference evidence="1" key="1">
    <citation type="submission" date="2022-10" db="EMBL/GenBank/DDBJ databases">
        <title>Culturing micro-colonial fungi from biological soil crusts in the Mojave desert and describing Neophaeococcomyces mojavensis, and introducing the new genera and species Taxawa tesnikishii.</title>
        <authorList>
            <person name="Kurbessoian T."/>
            <person name="Stajich J.E."/>
        </authorList>
    </citation>
    <scope>NUCLEOTIDE SEQUENCE</scope>
    <source>
        <strain evidence="1">TK_1</strain>
    </source>
</reference>
<gene>
    <name evidence="1" type="ORF">H2201_008787</name>
</gene>